<dbReference type="Pfam" id="PF01762">
    <property type="entry name" value="Galactosyl_T"/>
    <property type="match status" value="2"/>
</dbReference>
<accession>A0A4Y7LNM3</accession>
<organism evidence="11">
    <name type="scientific">Eubosmina coregoni</name>
    <dbReference type="NCBI Taxonomy" id="186181"/>
    <lineage>
        <taxon>Eukaryota</taxon>
        <taxon>Metazoa</taxon>
        <taxon>Ecdysozoa</taxon>
        <taxon>Arthropoda</taxon>
        <taxon>Crustacea</taxon>
        <taxon>Branchiopoda</taxon>
        <taxon>Diplostraca</taxon>
        <taxon>Cladocera</taxon>
        <taxon>Anomopoda</taxon>
        <taxon>Bosminidae</taxon>
        <taxon>Eubosmina</taxon>
    </lineage>
</organism>
<keyword evidence="5 10" id="KW-0812">Transmembrane</keyword>
<evidence type="ECO:0000256" key="8">
    <source>
        <dbReference type="ARBA" id="ARBA00023034"/>
    </source>
</evidence>
<evidence type="ECO:0000256" key="6">
    <source>
        <dbReference type="ARBA" id="ARBA00022968"/>
    </source>
</evidence>
<keyword evidence="3 10" id="KW-0328">Glycosyltransferase</keyword>
<feature type="transmembrane region" description="Helical" evidence="10">
    <location>
        <begin position="20"/>
        <end position="41"/>
    </location>
</feature>
<dbReference type="PANTHER" id="PTHR11214:SF349">
    <property type="entry name" value="BETA-1,3-GALACTOSYLTRANSFERASE BRN"/>
    <property type="match status" value="1"/>
</dbReference>
<dbReference type="EMBL" id="LR000227">
    <property type="protein sequence ID" value="SVE69846.1"/>
    <property type="molecule type" value="mRNA"/>
</dbReference>
<name>A0A4Y7LNM3_9CRUS</name>
<dbReference type="GO" id="GO:0000139">
    <property type="term" value="C:Golgi membrane"/>
    <property type="evidence" value="ECO:0007669"/>
    <property type="project" value="UniProtKB-SubCell"/>
</dbReference>
<evidence type="ECO:0000256" key="4">
    <source>
        <dbReference type="ARBA" id="ARBA00022679"/>
    </source>
</evidence>
<keyword evidence="9 10" id="KW-0472">Membrane</keyword>
<keyword evidence="7 10" id="KW-1133">Transmembrane helix</keyword>
<keyword evidence="4" id="KW-0808">Transferase</keyword>
<comment type="similarity">
    <text evidence="2 10">Belongs to the glycosyltransferase 31 family.</text>
</comment>
<reference evidence="11" key="1">
    <citation type="submission" date="2018-08" db="EMBL/GenBank/DDBJ databases">
        <authorList>
            <person name="Cornetti L."/>
        </authorList>
    </citation>
    <scope>NUCLEOTIDE SEQUENCE</scope>
    <source>
        <strain evidence="11">FI-BAL1-1</strain>
    </source>
</reference>
<gene>
    <name evidence="11" type="primary">EOG090X07IA</name>
</gene>
<evidence type="ECO:0000256" key="9">
    <source>
        <dbReference type="ARBA" id="ARBA00023136"/>
    </source>
</evidence>
<evidence type="ECO:0000256" key="3">
    <source>
        <dbReference type="ARBA" id="ARBA00022676"/>
    </source>
</evidence>
<comment type="subcellular location">
    <subcellularLocation>
        <location evidence="1 10">Golgi apparatus membrane</location>
        <topology evidence="1 10">Single-pass type II membrane protein</topology>
    </subcellularLocation>
</comment>
<keyword evidence="6 10" id="KW-0735">Signal-anchor</keyword>
<sequence>MKLSRFMRRRLSISLPSRHVVILISLMAFFSFYMGLFTHLFEKDYHTEFSYPLDMDVLPLVQQLQMNGKIDELDVQPINVFNYSYLKSCRHKCPEGSTPRLVFVIKSAIPHFERRQAIRQTWGYEKRFSDVDIRRVFLLGRSPSSPDQEMAIDREDALHGDIVQADFIDAYNNNTLKTMSGLKWIVEHCPSAQFVVFADDDMYLSAKNVLRFVRQPSIYPDDGEDESPILKREHRERSLKQQPGDNLSDNLETKRLYAGYVFHSPPLRHRSSKWYVSLAEYPYHLWPPYVTAGAYVLSRQALLDLHYGSGYTKYFRFDDVFLGLVARKARIEPVHCSQFYFWKKPYSSTSSYRHVIASHGYDQPDELRRVWFEQKSLGNA</sequence>
<proteinExistence type="evidence at transcript level"/>
<dbReference type="InterPro" id="IPR002659">
    <property type="entry name" value="Glyco_trans_31"/>
</dbReference>
<dbReference type="AlphaFoldDB" id="A0A4Y7LNM3"/>
<evidence type="ECO:0000256" key="7">
    <source>
        <dbReference type="ARBA" id="ARBA00022989"/>
    </source>
</evidence>
<dbReference type="SUPFAM" id="SSF53448">
    <property type="entry name" value="Nucleotide-diphospho-sugar transferases"/>
    <property type="match status" value="1"/>
</dbReference>
<protein>
    <recommendedName>
        <fullName evidence="10">Hexosyltransferase</fullName>
        <ecNumber evidence="10">2.4.1.-</ecNumber>
    </recommendedName>
</protein>
<dbReference type="Gene3D" id="3.90.550.50">
    <property type="match status" value="1"/>
</dbReference>
<dbReference type="GO" id="GO:0008194">
    <property type="term" value="F:UDP-glycosyltransferase activity"/>
    <property type="evidence" value="ECO:0007669"/>
    <property type="project" value="TreeGrafter"/>
</dbReference>
<evidence type="ECO:0000256" key="2">
    <source>
        <dbReference type="ARBA" id="ARBA00008661"/>
    </source>
</evidence>
<dbReference type="InterPro" id="IPR029044">
    <property type="entry name" value="Nucleotide-diphossugar_trans"/>
</dbReference>
<evidence type="ECO:0000256" key="1">
    <source>
        <dbReference type="ARBA" id="ARBA00004323"/>
    </source>
</evidence>
<evidence type="ECO:0000256" key="5">
    <source>
        <dbReference type="ARBA" id="ARBA00022692"/>
    </source>
</evidence>
<evidence type="ECO:0000313" key="11">
    <source>
        <dbReference type="EMBL" id="SVE69846.1"/>
    </source>
</evidence>
<dbReference type="PANTHER" id="PTHR11214">
    <property type="entry name" value="BETA-1,3-N-ACETYLGLUCOSAMINYLTRANSFERASE"/>
    <property type="match status" value="1"/>
</dbReference>
<dbReference type="EC" id="2.4.1.-" evidence="10"/>
<dbReference type="GO" id="GO:0016758">
    <property type="term" value="F:hexosyltransferase activity"/>
    <property type="evidence" value="ECO:0007669"/>
    <property type="project" value="InterPro"/>
</dbReference>
<evidence type="ECO:0000256" key="10">
    <source>
        <dbReference type="RuleBase" id="RU363063"/>
    </source>
</evidence>
<dbReference type="GO" id="GO:0006493">
    <property type="term" value="P:protein O-linked glycosylation"/>
    <property type="evidence" value="ECO:0007669"/>
    <property type="project" value="TreeGrafter"/>
</dbReference>
<keyword evidence="8 10" id="KW-0333">Golgi apparatus</keyword>